<dbReference type="Pfam" id="PF00300">
    <property type="entry name" value="His_Phos_1"/>
    <property type="match status" value="1"/>
</dbReference>
<dbReference type="SMART" id="SM00855">
    <property type="entry name" value="PGAM"/>
    <property type="match status" value="1"/>
</dbReference>
<evidence type="ECO:0000256" key="1">
    <source>
        <dbReference type="NCBIfam" id="TIGR03162"/>
    </source>
</evidence>
<dbReference type="NCBIfam" id="TIGR03162">
    <property type="entry name" value="ribazole_cobC"/>
    <property type="match status" value="1"/>
</dbReference>
<comment type="caution">
    <text evidence="2">The sequence shown here is derived from an EMBL/GenBank/DDBJ whole genome shotgun (WGS) entry which is preliminary data.</text>
</comment>
<dbReference type="PANTHER" id="PTHR48100:SF59">
    <property type="entry name" value="ADENOSYLCOBALAMIN_ALPHA-RIBAZOLE PHOSPHATASE"/>
    <property type="match status" value="1"/>
</dbReference>
<proteinExistence type="predicted"/>
<dbReference type="EMBL" id="AAWS01000044">
    <property type="protein sequence ID" value="EAY25736.1"/>
    <property type="molecule type" value="Genomic_DNA"/>
</dbReference>
<dbReference type="Gene3D" id="3.40.50.1240">
    <property type="entry name" value="Phosphoglycerate mutase-like"/>
    <property type="match status" value="1"/>
</dbReference>
<dbReference type="RefSeq" id="WP_002702291.1">
    <property type="nucleotide sequence ID" value="NZ_AAWS01000044.1"/>
</dbReference>
<dbReference type="OrthoDB" id="9782128at2"/>
<dbReference type="PANTHER" id="PTHR48100">
    <property type="entry name" value="BROAD-SPECIFICITY PHOSPHATASE YOR283W-RELATED"/>
    <property type="match status" value="1"/>
</dbReference>
<dbReference type="GO" id="GO:0043755">
    <property type="term" value="F:alpha-ribazole phosphatase activity"/>
    <property type="evidence" value="ECO:0007669"/>
    <property type="project" value="UniProtKB-UniRule"/>
</dbReference>
<sequence>MKEIWLVRHTTPKIAKGIAYGQADLDVIDAYPSERNRIKGFLQGQYNAQTPVYTSPLKRCHLLATDLAATLGNELKVDDRLMEMNFGVWEQTAWNDIPQETLAPWMNDFVNYRVPEGECFLDVHTRVVSFWDDLLQTNAEKVIVSTHSGVIRTLLCHVLDIPLKNAFRLDLHYGTISKLTHHKDLSKVVYFNH</sequence>
<dbReference type="SUPFAM" id="SSF53254">
    <property type="entry name" value="Phosphoglycerate mutase-like"/>
    <property type="match status" value="1"/>
</dbReference>
<keyword evidence="3" id="KW-1185">Reference proteome</keyword>
<dbReference type="GO" id="GO:0009236">
    <property type="term" value="P:cobalamin biosynthetic process"/>
    <property type="evidence" value="ECO:0007669"/>
    <property type="project" value="UniProtKB-UniRule"/>
</dbReference>
<gene>
    <name evidence="2" type="ORF">M23134_04910</name>
</gene>
<dbReference type="AlphaFoldDB" id="A1ZV80"/>
<name>A1ZV80_MICM2</name>
<protein>
    <recommendedName>
        <fullName evidence="1">Alpha-ribazole phosphatase</fullName>
        <ecNumber evidence="1">3.1.3.73</ecNumber>
    </recommendedName>
</protein>
<reference evidence="2 3" key="1">
    <citation type="submission" date="2007-01" db="EMBL/GenBank/DDBJ databases">
        <authorList>
            <person name="Haygood M."/>
            <person name="Podell S."/>
            <person name="Anderson C."/>
            <person name="Hopkinson B."/>
            <person name="Roe K."/>
            <person name="Barbeau K."/>
            <person name="Gaasterland T."/>
            <person name="Ferriera S."/>
            <person name="Johnson J."/>
            <person name="Kravitz S."/>
            <person name="Beeson K."/>
            <person name="Sutton G."/>
            <person name="Rogers Y.-H."/>
            <person name="Friedman R."/>
            <person name="Frazier M."/>
            <person name="Venter J.C."/>
        </authorList>
    </citation>
    <scope>NUCLEOTIDE SEQUENCE [LARGE SCALE GENOMIC DNA]</scope>
    <source>
        <strain evidence="2 3">ATCC 23134</strain>
    </source>
</reference>
<organism evidence="2 3">
    <name type="scientific">Microscilla marina ATCC 23134</name>
    <dbReference type="NCBI Taxonomy" id="313606"/>
    <lineage>
        <taxon>Bacteria</taxon>
        <taxon>Pseudomonadati</taxon>
        <taxon>Bacteroidota</taxon>
        <taxon>Cytophagia</taxon>
        <taxon>Cytophagales</taxon>
        <taxon>Microscillaceae</taxon>
        <taxon>Microscilla</taxon>
    </lineage>
</organism>
<dbReference type="CDD" id="cd07067">
    <property type="entry name" value="HP_PGM_like"/>
    <property type="match status" value="1"/>
</dbReference>
<dbReference type="eggNOG" id="COG0406">
    <property type="taxonomic scope" value="Bacteria"/>
</dbReference>
<dbReference type="InterPro" id="IPR050275">
    <property type="entry name" value="PGM_Phosphatase"/>
</dbReference>
<accession>A1ZV80</accession>
<evidence type="ECO:0000313" key="3">
    <source>
        <dbReference type="Proteomes" id="UP000004095"/>
    </source>
</evidence>
<evidence type="ECO:0000313" key="2">
    <source>
        <dbReference type="EMBL" id="EAY25736.1"/>
    </source>
</evidence>
<dbReference type="EC" id="3.1.3.73" evidence="1"/>
<dbReference type="InterPro" id="IPR029033">
    <property type="entry name" value="His_PPase_superfam"/>
</dbReference>
<dbReference type="InterPro" id="IPR013078">
    <property type="entry name" value="His_Pase_superF_clade-1"/>
</dbReference>
<dbReference type="GO" id="GO:0005737">
    <property type="term" value="C:cytoplasm"/>
    <property type="evidence" value="ECO:0007669"/>
    <property type="project" value="TreeGrafter"/>
</dbReference>
<dbReference type="InterPro" id="IPR017578">
    <property type="entry name" value="Ribazole_CobC"/>
</dbReference>
<dbReference type="Proteomes" id="UP000004095">
    <property type="component" value="Unassembled WGS sequence"/>
</dbReference>